<organism evidence="2 3">
    <name type="scientific">Pristionchus entomophagus</name>
    <dbReference type="NCBI Taxonomy" id="358040"/>
    <lineage>
        <taxon>Eukaryota</taxon>
        <taxon>Metazoa</taxon>
        <taxon>Ecdysozoa</taxon>
        <taxon>Nematoda</taxon>
        <taxon>Chromadorea</taxon>
        <taxon>Rhabditida</taxon>
        <taxon>Rhabditina</taxon>
        <taxon>Diplogasteromorpha</taxon>
        <taxon>Diplogasteroidea</taxon>
        <taxon>Neodiplogasteridae</taxon>
        <taxon>Pristionchus</taxon>
    </lineage>
</organism>
<keyword evidence="3" id="KW-1185">Reference proteome</keyword>
<evidence type="ECO:0000313" key="3">
    <source>
        <dbReference type="Proteomes" id="UP001432027"/>
    </source>
</evidence>
<evidence type="ECO:0000256" key="1">
    <source>
        <dbReference type="SAM" id="Phobius"/>
    </source>
</evidence>
<dbReference type="AlphaFoldDB" id="A0AAV5TBT7"/>
<evidence type="ECO:0008006" key="4">
    <source>
        <dbReference type="Google" id="ProtNLM"/>
    </source>
</evidence>
<reference evidence="2" key="1">
    <citation type="submission" date="2023-10" db="EMBL/GenBank/DDBJ databases">
        <title>Genome assembly of Pristionchus species.</title>
        <authorList>
            <person name="Yoshida K."/>
            <person name="Sommer R.J."/>
        </authorList>
    </citation>
    <scope>NUCLEOTIDE SEQUENCE</scope>
    <source>
        <strain evidence="2">RS0144</strain>
    </source>
</reference>
<feature type="non-terminal residue" evidence="2">
    <location>
        <position position="76"/>
    </location>
</feature>
<name>A0AAV5TBT7_9BILA</name>
<keyword evidence="1" id="KW-0812">Transmembrane</keyword>
<feature type="transmembrane region" description="Helical" evidence="1">
    <location>
        <begin position="46"/>
        <end position="70"/>
    </location>
</feature>
<feature type="transmembrane region" description="Helical" evidence="1">
    <location>
        <begin position="20"/>
        <end position="40"/>
    </location>
</feature>
<feature type="non-terminal residue" evidence="2">
    <location>
        <position position="1"/>
    </location>
</feature>
<gene>
    <name evidence="2" type="ORF">PENTCL1PPCAC_15210</name>
</gene>
<keyword evidence="1" id="KW-1133">Transmembrane helix</keyword>
<dbReference type="Proteomes" id="UP001432027">
    <property type="component" value="Unassembled WGS sequence"/>
</dbReference>
<keyword evidence="1" id="KW-0472">Membrane</keyword>
<accession>A0AAV5TBT7</accession>
<dbReference type="EMBL" id="BTSX01000004">
    <property type="protein sequence ID" value="GMS93035.1"/>
    <property type="molecule type" value="Genomic_DNA"/>
</dbReference>
<sequence length="76" mass="8520">RSSMNYALNITQTKHSLIQIATFGLFLVAPIALFMSLLVFEFDDDSVVLIPCIFLFSLNYLVDSSLTIIYSPSIRA</sequence>
<comment type="caution">
    <text evidence="2">The sequence shown here is derived from an EMBL/GenBank/DDBJ whole genome shotgun (WGS) entry which is preliminary data.</text>
</comment>
<protein>
    <recommendedName>
        <fullName evidence="4">G protein-coupled receptor</fullName>
    </recommendedName>
</protein>
<proteinExistence type="predicted"/>
<evidence type="ECO:0000313" key="2">
    <source>
        <dbReference type="EMBL" id="GMS93035.1"/>
    </source>
</evidence>